<dbReference type="InterPro" id="IPR004004">
    <property type="entry name" value="Helic/Pol/Pept_Calicivir-typ"/>
</dbReference>
<reference evidence="21 22" key="1">
    <citation type="journal article" date="2006" name="Phytopathology">
        <title>Molecular Identification, Reverse Transcription-Polymerase Chain Reaction Detection, Host Reactions, and Specific Cytopathology of Artichoke yellow ringspot virus Infecting Onion Crops.</title>
        <authorList>
            <person name="Maliogka V.I."/>
            <person name="Dovas C.I."/>
            <person name="Lesemann D.E."/>
            <person name="Winter S."/>
            <person name="Katis N.I."/>
        </authorList>
    </citation>
    <scope>NUCLEOTIDE SEQUENCE [LARGE SCALE GENOMIC DNA]</scope>
</reference>
<evidence type="ECO:0000256" key="7">
    <source>
        <dbReference type="ARBA" id="ARBA00022692"/>
    </source>
</evidence>
<dbReference type="SUPFAM" id="SSF56672">
    <property type="entry name" value="DNA/RNA polymerases"/>
    <property type="match status" value="1"/>
</dbReference>
<evidence type="ECO:0000256" key="6">
    <source>
        <dbReference type="ARBA" id="ARBA00022679"/>
    </source>
</evidence>
<evidence type="ECO:0000256" key="12">
    <source>
        <dbReference type="ARBA" id="ARBA00022840"/>
    </source>
</evidence>
<sequence length="1660" mass="186584">MWWASAMLLSAGIVAIIEKILVKMEIIAYPGVLVGCFLSSILAYMGYTALDDNGAVKMLMRTIKQSIISLYVQKETSPAEVRAIVHGDADMIAHSVGEVPLRFLNAIGSGLIAAPLGTLQYAGKYGAALDQIRRGKDAMKEFMGWTIECIGDAWDMYSGRRDTFFHEIARLTKVDIVKWIRDSQNIILQSQTAANTDPLLLEMCTRALSKGWKLQQSLAKGKRTTNVDYGFIVGKYVTELQSIRARCAMAGKMEGRRKEPFWVYIYGESHCGKSLLMEPIIDALTDELGLPAGDTYAKNGRDNFWPGYTRQAVVTVDDLSATIAQPSLESEFMQLVGSKPYALNMAAVEEKGMLFSSRVIVTSSNFFDAPTKAEIQDRVAYQNRRNVVVWCRRKPDSEFDPTNPHASCEAVFVDRKTEQQIGEWRNCEALIDEIKIKAAAHDEKEEKLQAHYLGSHRRVHPIHNDIQDFLRAGIVMTKHLADTNYDTYRENWLDANLAVDGKLYKVSLKNVCDELLELPPDGFEEACLARIPTLSTAMADEGVSEFVQTVIEGMIEGPSFVESVDKMSAETPADHREFFSRLPLGERVYFRLLQKRFEQLKADKDFNFQIDMKVRVLKSLKSSYDKVVENGGRIFLVCCAFIMIYFAYSTFFSIFNAFVGGSSAGMAGALITQLDAHSVYSSGASVQSYRSRNLPTTYRQRMMAHSQDDSKKLADEDAKFKTDLLVRLTIPGGRVICAVRFYGRSLLMTKHQAMAMRKGDRIMCNYTARGVQSGKIEFLYDPSRLTEFPDTELVQYADNVLSPLPNPAHNAFAFDHAKLKGTLQLFGAVIKLRRHCGDHTIGLENVDGDVPTLHKWDAIGNITTTRQTISTFVDGAPYYNDIPKYLHSNSPTTVEDCGAIMTALVDGEYRVVGIHVAGGVTPTGQYTSMACLIPYVPHFECHSRMPPLEERVGIDTLGCTKIGFVSNPVERPYYATKTQFVEVPEMVKIPYHDVKIPSVLAKGDTRLRGTEHEAYDPLKNGMSKYEEPMSLVDEKLLREVAQEIVETWHDCEDGTFGDADDDVVINGIDGEDFFDALVMSTSEGYPYIKERNIGEKGKARYFEPTGDGCRKQLIQGTMVAQDIEYLKETVHEIVPEIICVETPKDERLPVRKVTGKPKTRLFSALPLSYNFMLRKKFLYFVAFLQKNRGRLPCQVGINAYSREWQTLYNRLAERSENALNCDYSSFDGLMTGQMLSCIGDMINTMYGDSQKSKNGRKNLLMAICNRKSLCGADAYEVRAGIPSGCALTVLLNSIFNEILVRMVYKTVVPGVPRNHFSEYVTLLVYGDDNLIAVDPSILEVFNGDVIKKTMAKWRVTITDGSDKLSPTLTEKPLLSLDFLKRGFKLADNGQVYAPLDKTAIYSSLHWVAGRGQDVMSALKDNARSALIEMWAHQDKAEFVELRSFYVSKIPSWSDLPTWDQARCFHEAQQHGAMPYRPQASMELLVDMHTDKKMMANHGEQDHLIYVQPRIAVSGPKWIIESCDKQFVVSTLPLSRAEKFSGIHIPVECGDGLGRMPSQDWVRRFRRIRHVQIRVIYDAYAAGKTIIFKDVAPYIAGWTAAISFACAQQYSYRDMLNRYNNVCTPNSSGIEQYFAKDMAMKCKLPFHPPGEKCTCDVPSPR</sequence>
<dbReference type="Pfam" id="PF00680">
    <property type="entry name" value="RdRP_1"/>
    <property type="match status" value="1"/>
</dbReference>
<dbReference type="PROSITE" id="PS50507">
    <property type="entry name" value="RDRP_SSRNA_POS"/>
    <property type="match status" value="1"/>
</dbReference>
<keyword evidence="12" id="KW-0067">ATP-binding</keyword>
<keyword evidence="10" id="KW-0378">Hydrolase</keyword>
<comment type="subcellular location">
    <subcellularLocation>
        <location evidence="1">Host endoplasmic reticulum lumen</location>
    </subcellularLocation>
    <subcellularLocation>
        <location evidence="2">Host endoplasmic reticulum membrane</location>
        <topology evidence="2">Single-pass membrane protein</topology>
    </subcellularLocation>
</comment>
<evidence type="ECO:0000256" key="16">
    <source>
        <dbReference type="ARBA" id="ARBA00031919"/>
    </source>
</evidence>
<evidence type="ECO:0000256" key="5">
    <source>
        <dbReference type="ARBA" id="ARBA00022670"/>
    </source>
</evidence>
<keyword evidence="4" id="KW-0696">RNA-directed RNA polymerase</keyword>
<evidence type="ECO:0000256" key="15">
    <source>
        <dbReference type="ARBA" id="ARBA00023184"/>
    </source>
</evidence>
<dbReference type="GO" id="GO:0039694">
    <property type="term" value="P:viral RNA genome replication"/>
    <property type="evidence" value="ECO:0007669"/>
    <property type="project" value="InterPro"/>
</dbReference>
<dbReference type="KEGG" id="vg:37619366"/>
<keyword evidence="6" id="KW-0808">Transferase</keyword>
<dbReference type="GO" id="GO:0006351">
    <property type="term" value="P:DNA-templated transcription"/>
    <property type="evidence" value="ECO:0007669"/>
    <property type="project" value="InterPro"/>
</dbReference>
<dbReference type="Pfam" id="PF00910">
    <property type="entry name" value="RNA_helicase"/>
    <property type="match status" value="1"/>
</dbReference>
<proteinExistence type="predicted"/>
<evidence type="ECO:0000256" key="2">
    <source>
        <dbReference type="ARBA" id="ARBA00004517"/>
    </source>
</evidence>
<evidence type="ECO:0000256" key="8">
    <source>
        <dbReference type="ARBA" id="ARBA00022695"/>
    </source>
</evidence>
<evidence type="ECO:0000256" key="3">
    <source>
        <dbReference type="ARBA" id="ARBA00020936"/>
    </source>
</evidence>
<keyword evidence="13" id="KW-0693">Viral RNA replication</keyword>
<dbReference type="InterPro" id="IPR001205">
    <property type="entry name" value="RNA-dir_pol_C"/>
</dbReference>
<dbReference type="PROSITE" id="PS51874">
    <property type="entry name" value="PCV_3C_PRO"/>
    <property type="match status" value="1"/>
</dbReference>
<keyword evidence="5" id="KW-0645">Protease</keyword>
<protein>
    <recommendedName>
        <fullName evidence="3">RNA1 polyprotein</fullName>
    </recommendedName>
    <alternativeName>
        <fullName evidence="16">P1</fullName>
    </alternativeName>
</protein>
<dbReference type="GO" id="GO:0003723">
    <property type="term" value="F:RNA binding"/>
    <property type="evidence" value="ECO:0007669"/>
    <property type="project" value="InterPro"/>
</dbReference>
<dbReference type="GO" id="GO:0044167">
    <property type="term" value="C:host cell endoplasmic reticulum membrane"/>
    <property type="evidence" value="ECO:0007669"/>
    <property type="project" value="UniProtKB-SubCell"/>
</dbReference>
<dbReference type="GO" id="GO:0005524">
    <property type="term" value="F:ATP binding"/>
    <property type="evidence" value="ECO:0007669"/>
    <property type="project" value="UniProtKB-KW"/>
</dbReference>
<dbReference type="EMBL" id="AM087671">
    <property type="protein sequence ID" value="CAJ33467.2"/>
    <property type="molecule type" value="Genomic_RNA"/>
</dbReference>
<keyword evidence="8" id="KW-0548">Nucleotidyltransferase</keyword>
<evidence type="ECO:0000259" key="18">
    <source>
        <dbReference type="PROSITE" id="PS50507"/>
    </source>
</evidence>
<dbReference type="Gene3D" id="3.30.70.270">
    <property type="match status" value="1"/>
</dbReference>
<accession>Q1XEP0</accession>
<dbReference type="InterPro" id="IPR043502">
    <property type="entry name" value="DNA/RNA_pol_sf"/>
</dbReference>
<evidence type="ECO:0000256" key="11">
    <source>
        <dbReference type="ARBA" id="ARBA00022807"/>
    </source>
</evidence>
<feature type="domain" description="Peptidase C3" evidence="20">
    <location>
        <begin position="708"/>
        <end position="939"/>
    </location>
</feature>
<feature type="domain" description="SF3 helicase" evidence="19">
    <location>
        <begin position="234"/>
        <end position="406"/>
    </location>
</feature>
<feature type="domain" description="RdRp catalytic" evidence="18">
    <location>
        <begin position="1216"/>
        <end position="1341"/>
    </location>
</feature>
<evidence type="ECO:0000256" key="17">
    <source>
        <dbReference type="SAM" id="Phobius"/>
    </source>
</evidence>
<keyword evidence="17" id="KW-0472">Membrane</keyword>
<dbReference type="RefSeq" id="YP_009508092.1">
    <property type="nucleotide sequence ID" value="NC_038862.1"/>
</dbReference>
<evidence type="ECO:0000256" key="4">
    <source>
        <dbReference type="ARBA" id="ARBA00022484"/>
    </source>
</evidence>
<dbReference type="Proteomes" id="UP000243663">
    <property type="component" value="Segment"/>
</dbReference>
<keyword evidence="22" id="KW-1185">Reference proteome</keyword>
<keyword evidence="15" id="KW-1038">Host endoplasmic reticulum</keyword>
<feature type="transmembrane region" description="Helical" evidence="17">
    <location>
        <begin position="26"/>
        <end position="50"/>
    </location>
</feature>
<dbReference type="InterPro" id="IPR014759">
    <property type="entry name" value="Helicase_SF3_ssRNA_vir"/>
</dbReference>
<evidence type="ECO:0000259" key="19">
    <source>
        <dbReference type="PROSITE" id="PS51218"/>
    </source>
</evidence>
<evidence type="ECO:0000256" key="9">
    <source>
        <dbReference type="ARBA" id="ARBA00022741"/>
    </source>
</evidence>
<organism evidence="21 22">
    <name type="scientific">Artichoke yellow ringspot virus</name>
    <dbReference type="NCBI Taxonomy" id="348894"/>
    <lineage>
        <taxon>Viruses</taxon>
        <taxon>Riboviria</taxon>
        <taxon>Orthornavirae</taxon>
        <taxon>Pisuviricota</taxon>
        <taxon>Pisoniviricetes</taxon>
        <taxon>Picornavirales</taxon>
        <taxon>Secoviridae</taxon>
        <taxon>Comovirinae</taxon>
        <taxon>Nepovirus</taxon>
        <taxon>Nepovirus cynarae</taxon>
    </lineage>
</organism>
<keyword evidence="7 17" id="KW-0812">Transmembrane</keyword>
<evidence type="ECO:0000256" key="13">
    <source>
        <dbReference type="ARBA" id="ARBA00022953"/>
    </source>
</evidence>
<dbReference type="GO" id="GO:0006508">
    <property type="term" value="P:proteolysis"/>
    <property type="evidence" value="ECO:0007669"/>
    <property type="project" value="UniProtKB-KW"/>
</dbReference>
<dbReference type="InterPro" id="IPR007094">
    <property type="entry name" value="RNA-dir_pol_PSvirus"/>
</dbReference>
<keyword evidence="14 17" id="KW-1133">Transmembrane helix</keyword>
<feature type="transmembrane region" description="Helical" evidence="17">
    <location>
        <begin position="634"/>
        <end position="655"/>
    </location>
</feature>
<dbReference type="GO" id="GO:0044166">
    <property type="term" value="C:host cell endoplasmic reticulum lumen"/>
    <property type="evidence" value="ECO:0007669"/>
    <property type="project" value="UniProtKB-SubCell"/>
</dbReference>
<dbReference type="PROSITE" id="PS51218">
    <property type="entry name" value="SF3_HELICASE_2"/>
    <property type="match status" value="1"/>
</dbReference>
<dbReference type="InterPro" id="IPR000605">
    <property type="entry name" value="Helicase_SF3_ssDNA/RNA_vir"/>
</dbReference>
<evidence type="ECO:0000256" key="10">
    <source>
        <dbReference type="ARBA" id="ARBA00022801"/>
    </source>
</evidence>
<evidence type="ECO:0000256" key="14">
    <source>
        <dbReference type="ARBA" id="ARBA00022989"/>
    </source>
</evidence>
<dbReference type="PRINTS" id="PR00918">
    <property type="entry name" value="CALICVIRUSNS"/>
</dbReference>
<dbReference type="InterPro" id="IPR043128">
    <property type="entry name" value="Rev_trsase/Diguanyl_cyclase"/>
</dbReference>
<keyword evidence="9" id="KW-0547">Nucleotide-binding</keyword>
<evidence type="ECO:0000313" key="21">
    <source>
        <dbReference type="EMBL" id="CAJ33467.2"/>
    </source>
</evidence>
<dbReference type="GO" id="GO:0003968">
    <property type="term" value="F:RNA-directed RNA polymerase activity"/>
    <property type="evidence" value="ECO:0007669"/>
    <property type="project" value="UniProtKB-KW"/>
</dbReference>
<dbReference type="GeneID" id="37619366"/>
<evidence type="ECO:0000259" key="20">
    <source>
        <dbReference type="PROSITE" id="PS51874"/>
    </source>
</evidence>
<dbReference type="InterPro" id="IPR044067">
    <property type="entry name" value="PCV_3C_PRO"/>
</dbReference>
<dbReference type="GO" id="GO:0004197">
    <property type="term" value="F:cysteine-type endopeptidase activity"/>
    <property type="evidence" value="ECO:0007669"/>
    <property type="project" value="InterPro"/>
</dbReference>
<keyword evidence="11" id="KW-0788">Thiol protease</keyword>
<evidence type="ECO:0000256" key="1">
    <source>
        <dbReference type="ARBA" id="ARBA00004149"/>
    </source>
</evidence>
<dbReference type="GO" id="GO:0003724">
    <property type="term" value="F:RNA helicase activity"/>
    <property type="evidence" value="ECO:0007669"/>
    <property type="project" value="InterPro"/>
</dbReference>
<evidence type="ECO:0000313" key="22">
    <source>
        <dbReference type="Proteomes" id="UP000243663"/>
    </source>
</evidence>
<name>Q1XEP0_9SECO</name>